<keyword evidence="4" id="KW-1185">Reference proteome</keyword>
<feature type="compositionally biased region" description="Pro residues" evidence="1">
    <location>
        <begin position="108"/>
        <end position="120"/>
    </location>
</feature>
<feature type="compositionally biased region" description="Low complexity" evidence="1">
    <location>
        <begin position="543"/>
        <end position="558"/>
    </location>
</feature>
<feature type="region of interest" description="Disordered" evidence="1">
    <location>
        <begin position="662"/>
        <end position="746"/>
    </location>
</feature>
<sequence>MVSPKVTIPTMADPPYDATLTPKPLFHQLADEDRLDRAPRPPSVYAFTPTPSGTESGLKAHSSAGDAFMSGHGRGGTDQTRPGGSSTRRQLSQTSQQRRQQTPGYPSLIPPPESPTPYQPPLYATANVQYPPHRSGYPGQYMMSPQPPLNMAHTPPNVFPYSPAFHGPDQSQSIHAGYPTIASYPQYQADPSQYSPPQSQASPSPQQPSPVFTQTFRYPSPMSPAYPPYPQQSSSFSPPPPMFQHQQHVYPGSNSYSQYTHQHHSPGAQEGEGGTWWYVPSRLTPQYEGSTSAYPFYPQTAPAQQQADGGEYSGGESAGPSHPASPSNVARAPTPSSSSAASPAQHGARDRSMVRRPYHPNPPAHRSDWVMWAGNVPSDAVHDELWRFFTRPPDDIGASGSSSSGTAGDGGSETGERNRNGVLSIFLISRSSCAFVNYETEADLETAISRFNGVPLRADPRCARLVCRVRRKDDDLRAGVGGQRGSGMHTRWVKAKQKAGLQEDAASSDASSSHSLEPSLSGLSIGSSEEDGGGPSRPPPRPHAAGSSGSESRASTNSSLLRQHFPQRYFILKSLTQDDLDISVQRGLWATQKHNEGILDRAFRTSKDVFLIFSVNKSGEFYGYARMAGTIGQGDGGPVTWSRRNSAASVASNASWRGLLAAAGAPSSPSPSPALAAPAQPAASTPHLLSGDRHVEHSPQPYVDLTTDSPELEREHDAAAQSAPAVLGRPHRHISKNTSSVKGTSLDHGVAISQGQKAIQLDESAPFRAMRSALRPGKDTAIPETSHERRESVGTGPLGPVLEPVTEETVEKDNLSAADPNVDGLGVAAPREEGWGQDFKLQWLCIDRLPFQRTRNIRNPWNHDREVKVSRDGTELEPSVGQALLEEWRQAGSEAGSSVVARSGGAGGGGSGSNSRS</sequence>
<feature type="compositionally biased region" description="Low complexity" evidence="1">
    <location>
        <begin position="891"/>
        <end position="903"/>
    </location>
</feature>
<dbReference type="Pfam" id="PF25701">
    <property type="entry name" value="RRM_YTH1"/>
    <property type="match status" value="1"/>
</dbReference>
<dbReference type="GO" id="GO:1990247">
    <property type="term" value="F:N6-methyladenosine-containing RNA reader activity"/>
    <property type="evidence" value="ECO:0007669"/>
    <property type="project" value="TreeGrafter"/>
</dbReference>
<dbReference type="PANTHER" id="PTHR12357:SF3">
    <property type="entry name" value="YTH DOMAIN-CONTAINING PROTEIN 1"/>
    <property type="match status" value="1"/>
</dbReference>
<feature type="domain" description="YTH" evidence="2">
    <location>
        <begin position="731"/>
        <end position="888"/>
    </location>
</feature>
<dbReference type="EMBL" id="JAWWNJ010000009">
    <property type="protein sequence ID" value="KAK7048833.1"/>
    <property type="molecule type" value="Genomic_DNA"/>
</dbReference>
<feature type="compositionally biased region" description="Low complexity" evidence="1">
    <location>
        <begin position="505"/>
        <end position="527"/>
    </location>
</feature>
<gene>
    <name evidence="3" type="ORF">R3P38DRAFT_1878888</name>
</gene>
<accession>A0AAW0DDI0</accession>
<dbReference type="Pfam" id="PF04146">
    <property type="entry name" value="YTH"/>
    <property type="match status" value="1"/>
</dbReference>
<feature type="region of interest" description="Disordered" evidence="1">
    <location>
        <begin position="891"/>
        <end position="917"/>
    </location>
</feature>
<reference evidence="3 4" key="1">
    <citation type="journal article" date="2024" name="J Genomics">
        <title>Draft genome sequencing and assembly of Favolaschia claudopus CIRM-BRFM 2984 isolated from oak limbs.</title>
        <authorList>
            <person name="Navarro D."/>
            <person name="Drula E."/>
            <person name="Chaduli D."/>
            <person name="Cazenave R."/>
            <person name="Ahrendt S."/>
            <person name="Wang J."/>
            <person name="Lipzen A."/>
            <person name="Daum C."/>
            <person name="Barry K."/>
            <person name="Grigoriev I.V."/>
            <person name="Favel A."/>
            <person name="Rosso M.N."/>
            <person name="Martin F."/>
        </authorList>
    </citation>
    <scope>NUCLEOTIDE SEQUENCE [LARGE SCALE GENOMIC DNA]</scope>
    <source>
        <strain evidence="3 4">CIRM-BRFM 2984</strain>
    </source>
</reference>
<evidence type="ECO:0000313" key="4">
    <source>
        <dbReference type="Proteomes" id="UP001362999"/>
    </source>
</evidence>
<comment type="caution">
    <text evidence="3">The sequence shown here is derived from an EMBL/GenBank/DDBJ whole genome shotgun (WGS) entry which is preliminary data.</text>
</comment>
<dbReference type="SUPFAM" id="SSF54928">
    <property type="entry name" value="RNA-binding domain, RBD"/>
    <property type="match status" value="1"/>
</dbReference>
<dbReference type="InterPro" id="IPR045168">
    <property type="entry name" value="YTH_prot"/>
</dbReference>
<feature type="compositionally biased region" description="Low complexity" evidence="1">
    <location>
        <begin position="397"/>
        <end position="406"/>
    </location>
</feature>
<name>A0AAW0DDI0_9AGAR</name>
<dbReference type="CDD" id="cd21134">
    <property type="entry name" value="YTH"/>
    <property type="match status" value="1"/>
</dbReference>
<feature type="domain" description="YTH" evidence="2">
    <location>
        <begin position="567"/>
        <end position="709"/>
    </location>
</feature>
<feature type="region of interest" description="Disordered" evidence="1">
    <location>
        <begin position="1"/>
        <end position="131"/>
    </location>
</feature>
<organism evidence="3 4">
    <name type="scientific">Favolaschia claudopus</name>
    <dbReference type="NCBI Taxonomy" id="2862362"/>
    <lineage>
        <taxon>Eukaryota</taxon>
        <taxon>Fungi</taxon>
        <taxon>Dikarya</taxon>
        <taxon>Basidiomycota</taxon>
        <taxon>Agaricomycotina</taxon>
        <taxon>Agaricomycetes</taxon>
        <taxon>Agaricomycetidae</taxon>
        <taxon>Agaricales</taxon>
        <taxon>Marasmiineae</taxon>
        <taxon>Mycenaceae</taxon>
        <taxon>Favolaschia</taxon>
    </lineage>
</organism>
<feature type="compositionally biased region" description="Low complexity" evidence="1">
    <location>
        <begin position="85"/>
        <end position="107"/>
    </location>
</feature>
<dbReference type="InterPro" id="IPR057720">
    <property type="entry name" value="RRM_YTH1"/>
</dbReference>
<dbReference type="Gene3D" id="3.10.590.10">
    <property type="entry name" value="ph1033 like domains"/>
    <property type="match status" value="2"/>
</dbReference>
<protein>
    <submittedName>
        <fullName evidence="3">YT521-B-like domain-containing protein</fullName>
    </submittedName>
</protein>
<feature type="compositionally biased region" description="Pro residues" evidence="1">
    <location>
        <begin position="221"/>
        <end position="230"/>
    </location>
</feature>
<dbReference type="Proteomes" id="UP001362999">
    <property type="component" value="Unassembled WGS sequence"/>
</dbReference>
<dbReference type="GO" id="GO:0003729">
    <property type="term" value="F:mRNA binding"/>
    <property type="evidence" value="ECO:0007669"/>
    <property type="project" value="TreeGrafter"/>
</dbReference>
<dbReference type="PANTHER" id="PTHR12357">
    <property type="entry name" value="YTH YT521-B HOMOLOGY DOMAIN-CONTAINING"/>
    <property type="match status" value="1"/>
</dbReference>
<dbReference type="InterPro" id="IPR012677">
    <property type="entry name" value="Nucleotide-bd_a/b_plait_sf"/>
</dbReference>
<proteinExistence type="predicted"/>
<dbReference type="GO" id="GO:0000398">
    <property type="term" value="P:mRNA splicing, via spliceosome"/>
    <property type="evidence" value="ECO:0007669"/>
    <property type="project" value="TreeGrafter"/>
</dbReference>
<feature type="region of interest" description="Disordered" evidence="1">
    <location>
        <begin position="184"/>
        <end position="273"/>
    </location>
</feature>
<feature type="region of interest" description="Disordered" evidence="1">
    <location>
        <begin position="773"/>
        <end position="802"/>
    </location>
</feature>
<evidence type="ECO:0000313" key="3">
    <source>
        <dbReference type="EMBL" id="KAK7048833.1"/>
    </source>
</evidence>
<feature type="region of interest" description="Disordered" evidence="1">
    <location>
        <begin position="476"/>
        <end position="558"/>
    </location>
</feature>
<dbReference type="AlphaFoldDB" id="A0AAW0DDI0"/>
<dbReference type="Gene3D" id="3.30.70.330">
    <property type="match status" value="1"/>
</dbReference>
<dbReference type="InterPro" id="IPR035979">
    <property type="entry name" value="RBD_domain_sf"/>
</dbReference>
<dbReference type="InterPro" id="IPR007275">
    <property type="entry name" value="YTH_domain"/>
</dbReference>
<feature type="compositionally biased region" description="Basic and acidic residues" evidence="1">
    <location>
        <begin position="29"/>
        <end position="39"/>
    </location>
</feature>
<dbReference type="GO" id="GO:0000381">
    <property type="term" value="P:regulation of alternative mRNA splicing, via spliceosome"/>
    <property type="evidence" value="ECO:0007669"/>
    <property type="project" value="TreeGrafter"/>
</dbReference>
<evidence type="ECO:0000259" key="2">
    <source>
        <dbReference type="PROSITE" id="PS50882"/>
    </source>
</evidence>
<feature type="compositionally biased region" description="Gly residues" evidence="1">
    <location>
        <begin position="904"/>
        <end position="917"/>
    </location>
</feature>
<feature type="region of interest" description="Disordered" evidence="1">
    <location>
        <begin position="394"/>
        <end position="417"/>
    </location>
</feature>
<feature type="compositionally biased region" description="Low complexity" evidence="1">
    <location>
        <begin position="662"/>
        <end position="686"/>
    </location>
</feature>
<dbReference type="GO" id="GO:0005654">
    <property type="term" value="C:nucleoplasm"/>
    <property type="evidence" value="ECO:0007669"/>
    <property type="project" value="TreeGrafter"/>
</dbReference>
<feature type="compositionally biased region" description="Low complexity" evidence="1">
    <location>
        <begin position="184"/>
        <end position="204"/>
    </location>
</feature>
<feature type="compositionally biased region" description="Low complexity" evidence="1">
    <location>
        <begin position="330"/>
        <end position="344"/>
    </location>
</feature>
<dbReference type="PROSITE" id="PS50882">
    <property type="entry name" value="YTH"/>
    <property type="match status" value="2"/>
</dbReference>
<feature type="region of interest" description="Disordered" evidence="1">
    <location>
        <begin position="290"/>
        <end position="368"/>
    </location>
</feature>
<evidence type="ECO:0000256" key="1">
    <source>
        <dbReference type="SAM" id="MobiDB-lite"/>
    </source>
</evidence>